<dbReference type="Pfam" id="PF18352">
    <property type="entry name" value="Gp138_N"/>
    <property type="match status" value="1"/>
</dbReference>
<dbReference type="eggNOG" id="COG4540">
    <property type="taxonomic scope" value="Bacteria"/>
</dbReference>
<organism evidence="2 3">
    <name type="scientific">Anaerococcus prevotii (strain ATCC 9321 / DSM 20548 / JCM 6508 / NCTC 11806 / PC1)</name>
    <name type="common">Peptostreptococcus prevotii</name>
    <name type="synonym">Peptococcus prevotii</name>
    <dbReference type="NCBI Taxonomy" id="525919"/>
    <lineage>
        <taxon>Bacteria</taxon>
        <taxon>Bacillati</taxon>
        <taxon>Bacillota</taxon>
        <taxon>Tissierellia</taxon>
        <taxon>Tissierellales</taxon>
        <taxon>Peptoniphilaceae</taxon>
        <taxon>Anaerococcus</taxon>
    </lineage>
</organism>
<accession>C7RHC0</accession>
<dbReference type="InterPro" id="IPR037026">
    <property type="entry name" value="Vgr_OB-fold_dom_sf"/>
</dbReference>
<reference evidence="2 3" key="1">
    <citation type="journal article" date="2009" name="Stand. Genomic Sci.">
        <title>Complete genome sequence of Anaerococcus prevotii type strain (PC1).</title>
        <authorList>
            <person name="Labutti K."/>
            <person name="Pukall R."/>
            <person name="Steenblock K."/>
            <person name="Glavina Del Rio T."/>
            <person name="Tice H."/>
            <person name="Copeland A."/>
            <person name="Cheng J.F."/>
            <person name="Lucas S."/>
            <person name="Chen F."/>
            <person name="Nolan M."/>
            <person name="Bruce D."/>
            <person name="Goodwin L."/>
            <person name="Pitluck S."/>
            <person name="Ivanova N."/>
            <person name="Mavromatis K."/>
            <person name="Ovchinnikova G."/>
            <person name="Pati A."/>
            <person name="Chen A."/>
            <person name="Palaniappan K."/>
            <person name="Land M."/>
            <person name="Hauser L."/>
            <person name="Chang Y.J."/>
            <person name="Jeffries C.D."/>
            <person name="Chain P."/>
            <person name="Saunders E."/>
            <person name="Brettin T."/>
            <person name="Detter J.C."/>
            <person name="Han C."/>
            <person name="Goker M."/>
            <person name="Bristow J."/>
            <person name="Eisen J.A."/>
            <person name="Markowitz V."/>
            <person name="Hugenholtz P."/>
            <person name="Kyrpides N.C."/>
            <person name="Klenk H.P."/>
            <person name="Lapidus A."/>
        </authorList>
    </citation>
    <scope>NUCLEOTIDE SEQUENCE [LARGE SCALE GENOMIC DNA]</scope>
    <source>
        <strain evidence="3">ATCC 9321 / DSM 20548 / JCM 6508 / NCTC 11806 / PC1</strain>
    </source>
</reference>
<evidence type="ECO:0000313" key="2">
    <source>
        <dbReference type="EMBL" id="ACV28881.1"/>
    </source>
</evidence>
<dbReference type="Proteomes" id="UP000002294">
    <property type="component" value="Chromosome"/>
</dbReference>
<name>C7RHC0_ANAPD</name>
<sequence length="198" mass="21813">MKDVLRSKKDTNAAFNKFMDNFTDTLSANTMVAKLAKVKSFDPEKMYIEAMPLPSEENSLVINVPLVTLRCKDFVAYYPLKEGDYVVLLFMDGDTDQILLGQDKADTERMHDVSDCVAIGGFSLFNDTLGVVDETGFVLQNMTNKDSYINLKANGDIEIKGSAINILSPNIKLEGHATYNGREIAKKGDPTTEGGVIV</sequence>
<dbReference type="STRING" id="525919.Apre_0853"/>
<protein>
    <recommendedName>
        <fullName evidence="1">Phage protein Gp138 N-terminal domain-containing protein</fullName>
    </recommendedName>
</protein>
<dbReference type="AlphaFoldDB" id="C7RHC0"/>
<dbReference type="InterPro" id="IPR041599">
    <property type="entry name" value="Gp138_N"/>
</dbReference>
<feature type="domain" description="Phage protein Gp138 N-terminal" evidence="1">
    <location>
        <begin position="55"/>
        <end position="121"/>
    </location>
</feature>
<evidence type="ECO:0000313" key="3">
    <source>
        <dbReference type="Proteomes" id="UP000002294"/>
    </source>
</evidence>
<dbReference type="EMBL" id="CP001708">
    <property type="protein sequence ID" value="ACV28881.1"/>
    <property type="molecule type" value="Genomic_DNA"/>
</dbReference>
<dbReference type="RefSeq" id="WP_015777784.1">
    <property type="nucleotide sequence ID" value="NC_013171.1"/>
</dbReference>
<dbReference type="HOGENOM" id="CLU_1593017_0_0_9"/>
<evidence type="ECO:0000259" key="1">
    <source>
        <dbReference type="Pfam" id="PF18352"/>
    </source>
</evidence>
<gene>
    <name evidence="2" type="ordered locus">Apre_0853</name>
</gene>
<dbReference type="KEGG" id="apr:Apre_0853"/>
<dbReference type="Gene3D" id="2.40.50.230">
    <property type="entry name" value="Gp5 N-terminal domain"/>
    <property type="match status" value="1"/>
</dbReference>
<keyword evidence="3" id="KW-1185">Reference proteome</keyword>
<proteinExistence type="predicted"/>